<reference evidence="1" key="1">
    <citation type="submission" date="2015-12" db="EMBL/GenBank/DDBJ databases">
        <title>De novo transcriptome assembly of four potential Pierce s Disease insect vectors from Arizona vineyards.</title>
        <authorList>
            <person name="Tassone E.E."/>
        </authorList>
    </citation>
    <scope>NUCLEOTIDE SEQUENCE</scope>
</reference>
<accession>A0A1B6DUP7</accession>
<gene>
    <name evidence="1" type="ORF">g.7153</name>
</gene>
<name>A0A1B6DUP7_9HEMI</name>
<organism evidence="1">
    <name type="scientific">Clastoptera arizonana</name>
    <name type="common">Arizona spittle bug</name>
    <dbReference type="NCBI Taxonomy" id="38151"/>
    <lineage>
        <taxon>Eukaryota</taxon>
        <taxon>Metazoa</taxon>
        <taxon>Ecdysozoa</taxon>
        <taxon>Arthropoda</taxon>
        <taxon>Hexapoda</taxon>
        <taxon>Insecta</taxon>
        <taxon>Pterygota</taxon>
        <taxon>Neoptera</taxon>
        <taxon>Paraneoptera</taxon>
        <taxon>Hemiptera</taxon>
        <taxon>Auchenorrhyncha</taxon>
        <taxon>Cercopoidea</taxon>
        <taxon>Clastopteridae</taxon>
        <taxon>Clastoptera</taxon>
    </lineage>
</organism>
<protein>
    <submittedName>
        <fullName evidence="1">Uncharacterized protein</fullName>
    </submittedName>
</protein>
<proteinExistence type="predicted"/>
<sequence>MKNIMCGYDKFCLSYKVIESFLILSALSGLVVEAENRTITDLFGPIDTISDKCLLYAERLYQYYIDPQAHPKYSHYCDSAFVEVQNWPILAGVKILKHLQCEDNDPNYIAISNTHNAFIALYDLEKYTKEKKLELVKDLIEKVKEMKTVLNASTKIYTREIDFTVDDMK</sequence>
<dbReference type="AlphaFoldDB" id="A0A1B6DUP7"/>
<dbReference type="EMBL" id="GEDC01007900">
    <property type="protein sequence ID" value="JAS29398.1"/>
    <property type="molecule type" value="Transcribed_RNA"/>
</dbReference>
<evidence type="ECO:0000313" key="1">
    <source>
        <dbReference type="EMBL" id="JAS29398.1"/>
    </source>
</evidence>